<feature type="compositionally biased region" description="Basic residues" evidence="7">
    <location>
        <begin position="117"/>
        <end position="138"/>
    </location>
</feature>
<feature type="region of interest" description="Disordered" evidence="7">
    <location>
        <begin position="1312"/>
        <end position="1339"/>
    </location>
</feature>
<dbReference type="InterPro" id="IPR013210">
    <property type="entry name" value="LRR_N_plant-typ"/>
</dbReference>
<dbReference type="FunFam" id="3.80.10.10:FF:000400">
    <property type="entry name" value="Nuclear pore complex protein NUP107"/>
    <property type="match status" value="1"/>
</dbReference>
<gene>
    <name evidence="10" type="ORF">QTG54_013618</name>
</gene>
<sequence length="1339" mass="148150">MIMDDTSETASMNHRSLLKQMAIIRLLLPKESSTADEDYAARNRIVVEGRVKEGMRLINDQMATVSTEFLLTVLLDVLLFRELDGLEERRAVAASDAASEATNQKHQQLMDAAAAATKKKKKTAAKKKRNKRNKAAATAKHKKTKLMSWLGGSGGIISLIMMVAFSSIMTLVSPLTLIHPSDGSGEGAAPPALPPSASTALPQKNFRSNDAAPASPDINIISPLPAVAVVPSTVFLPTIVSNRRMKSDKRVTTSTLSRALITNTPVPPSILSTAPSSKCVDTPGWMDDNGYNCFWFKNKGDPQCTASLVGKMGSASTHCCYCGGGIKTCDDYRSKCQDYFNVLGIKDGVVAPLCEGAQSCSCPNATDHDIKPVTELTGVGLNFNETEGLYNECKCNFWLPLCEDKGGEACDYAAEYCCGDYLYDEDLGGFFYLDSPQCYCDFFNFAQTEFGHALKSKALNPNESFPNRCGEFEELMNYFMDNLASGSAFKVDIPNFFEKPSLMKIYEGTNGENWTNKAGWMDNTIDHCQWYGISCDDEGYVIGIDLRDNNLAGQFPTYTETGATFIFQIWMFAKKGLGNLLRLKRVDLANNKLTGTIDYRPLYNILSLAHFDVSGNQLGGEVDVLVTSSVTHADFSNNLFTSMHRFEKYKVSPLQTLRFCDVSNNLIEKDATDLLENIPPNIEQFSASNNEIHGELPALLNDLPKLSQFSMSSNALSGSLPIFADSILSLQELDLSNQNQTKGITGPISKDLWRFQSLKIFNLAGNKLTSIIPPSIGSMSVLEEFDLSNNLLESSIPSELGKLDGSLQFLGLSNNALSGIIPSQLGLLQDASVLLKGNSFNDSSTAPLSLCTLRSVKDFDLEDNVTMCPDERNALSEFYDSAKGAEWTNDTNWLDEYTSYCGWKGVTCNDMNQVTSLTLTNNGLSGRLSERIGNLTSIEVLDLSDNDIKGSIPKEIGQLSELTYLRLSYNAFTGTAPEDLGELTKLQLLQLQSNRITRIPNMTQLDDSKYGNSTFVTDCGRKKRGNSVRMSAERRLEEDDKYALSRIGKDSLYSFFVTDIPFGWLIAFATLGIQVAILVFFVMASEANLQDDRIDIQFTWRCPRDSDACRDTADLTDVGWVIFFLLMFAFLAKDGINGCSTVYNRAIATSNTDIIINSVAVLFVMEIDERVFSALEAGNEKWTSHAAESEDSSSDADTGNKSLTPEMKEEIAFQKEQIESQEKKLMLQEEQMKRQSEDIKMLREAVKQMQESQRAEITPQCASDESMSAHTVDWENICSDRDEGKRGTRNEMKMRMHSRKVRLRFRRDRLLKGNGGSLKCPVMQSRNRGVTSSSGYKSL</sequence>
<reference evidence="10" key="1">
    <citation type="submission" date="2023-06" db="EMBL/GenBank/DDBJ databases">
        <title>Survivors Of The Sea: Transcriptome response of Skeletonema marinoi to long-term dormancy.</title>
        <authorList>
            <person name="Pinder M.I.M."/>
            <person name="Kourtchenko O."/>
            <person name="Robertson E.K."/>
            <person name="Larsson T."/>
            <person name="Maumus F."/>
            <person name="Osuna-Cruz C.M."/>
            <person name="Vancaester E."/>
            <person name="Stenow R."/>
            <person name="Vandepoele K."/>
            <person name="Ploug H."/>
            <person name="Bruchert V."/>
            <person name="Godhe A."/>
            <person name="Topel M."/>
        </authorList>
    </citation>
    <scope>NUCLEOTIDE SEQUENCE</scope>
    <source>
        <strain evidence="10">R05AC</strain>
    </source>
</reference>
<feature type="transmembrane region" description="Helical" evidence="8">
    <location>
        <begin position="1062"/>
        <end position="1083"/>
    </location>
</feature>
<keyword evidence="6" id="KW-0175">Coiled coil</keyword>
<evidence type="ECO:0000256" key="6">
    <source>
        <dbReference type="SAM" id="Coils"/>
    </source>
</evidence>
<dbReference type="InterPro" id="IPR032675">
    <property type="entry name" value="LRR_dom_sf"/>
</dbReference>
<dbReference type="Pfam" id="PF00560">
    <property type="entry name" value="LRR_1"/>
    <property type="match status" value="3"/>
</dbReference>
<evidence type="ECO:0000313" key="11">
    <source>
        <dbReference type="Proteomes" id="UP001224775"/>
    </source>
</evidence>
<comment type="subcellular location">
    <subcellularLocation>
        <location evidence="1">Membrane</location>
    </subcellularLocation>
</comment>
<dbReference type="InterPro" id="IPR001611">
    <property type="entry name" value="Leu-rich_rpt"/>
</dbReference>
<keyword evidence="4" id="KW-0677">Repeat</keyword>
<protein>
    <submittedName>
        <fullName evidence="10">Leucine-rich repeat protein</fullName>
    </submittedName>
</protein>
<feature type="region of interest" description="Disordered" evidence="7">
    <location>
        <begin position="116"/>
        <end position="138"/>
    </location>
</feature>
<evidence type="ECO:0000313" key="10">
    <source>
        <dbReference type="EMBL" id="KAK1735912.1"/>
    </source>
</evidence>
<evidence type="ECO:0000259" key="9">
    <source>
        <dbReference type="Pfam" id="PF08263"/>
    </source>
</evidence>
<dbReference type="Pfam" id="PF13855">
    <property type="entry name" value="LRR_8"/>
    <property type="match status" value="1"/>
</dbReference>
<keyword evidence="11" id="KW-1185">Reference proteome</keyword>
<dbReference type="Proteomes" id="UP001224775">
    <property type="component" value="Unassembled WGS sequence"/>
</dbReference>
<evidence type="ECO:0000256" key="5">
    <source>
        <dbReference type="ARBA" id="ARBA00023136"/>
    </source>
</evidence>
<evidence type="ECO:0000256" key="8">
    <source>
        <dbReference type="SAM" id="Phobius"/>
    </source>
</evidence>
<feature type="region of interest" description="Disordered" evidence="7">
    <location>
        <begin position="182"/>
        <end position="209"/>
    </location>
</feature>
<dbReference type="EMBL" id="JATAAI010000032">
    <property type="protein sequence ID" value="KAK1735912.1"/>
    <property type="molecule type" value="Genomic_DNA"/>
</dbReference>
<evidence type="ECO:0000256" key="2">
    <source>
        <dbReference type="ARBA" id="ARBA00022614"/>
    </source>
</evidence>
<comment type="caution">
    <text evidence="10">The sequence shown here is derived from an EMBL/GenBank/DDBJ whole genome shotgun (WGS) entry which is preliminary data.</text>
</comment>
<evidence type="ECO:0000256" key="4">
    <source>
        <dbReference type="ARBA" id="ARBA00022737"/>
    </source>
</evidence>
<feature type="transmembrane region" description="Helical" evidence="8">
    <location>
        <begin position="149"/>
        <end position="172"/>
    </location>
</feature>
<evidence type="ECO:0000256" key="7">
    <source>
        <dbReference type="SAM" id="MobiDB-lite"/>
    </source>
</evidence>
<dbReference type="GO" id="GO:0016020">
    <property type="term" value="C:membrane"/>
    <property type="evidence" value="ECO:0007669"/>
    <property type="project" value="UniProtKB-SubCell"/>
</dbReference>
<dbReference type="PANTHER" id="PTHR48057:SF7">
    <property type="entry name" value="LEUCINE-RICH REPEAT SERINE_THREONINE-PROTEIN KINASE 1"/>
    <property type="match status" value="1"/>
</dbReference>
<feature type="region of interest" description="Disordered" evidence="7">
    <location>
        <begin position="1183"/>
        <end position="1202"/>
    </location>
</feature>
<evidence type="ECO:0000256" key="3">
    <source>
        <dbReference type="ARBA" id="ARBA00022729"/>
    </source>
</evidence>
<dbReference type="InterPro" id="IPR052595">
    <property type="entry name" value="LRRC69/RLP"/>
</dbReference>
<dbReference type="Pfam" id="PF08263">
    <property type="entry name" value="LRRNT_2"/>
    <property type="match status" value="2"/>
</dbReference>
<feature type="coiled-coil region" evidence="6">
    <location>
        <begin position="1204"/>
        <end position="1252"/>
    </location>
</feature>
<keyword evidence="2" id="KW-0433">Leucine-rich repeat</keyword>
<accession>A0AAD9D6N9</accession>
<proteinExistence type="predicted"/>
<dbReference type="InterPro" id="IPR003591">
    <property type="entry name" value="Leu-rich_rpt_typical-subtyp"/>
</dbReference>
<dbReference type="Gene3D" id="3.80.10.10">
    <property type="entry name" value="Ribonuclease Inhibitor"/>
    <property type="match status" value="3"/>
</dbReference>
<keyword evidence="8" id="KW-1133">Transmembrane helix</keyword>
<feature type="domain" description="Leucine-rich repeat-containing N-terminal plant-type" evidence="9">
    <location>
        <begin position="869"/>
        <end position="909"/>
    </location>
</feature>
<feature type="compositionally biased region" description="Polar residues" evidence="7">
    <location>
        <begin position="1324"/>
        <end position="1339"/>
    </location>
</feature>
<keyword evidence="3" id="KW-0732">Signal</keyword>
<keyword evidence="8" id="KW-0812">Transmembrane</keyword>
<keyword evidence="5 8" id="KW-0472">Membrane</keyword>
<evidence type="ECO:0000256" key="1">
    <source>
        <dbReference type="ARBA" id="ARBA00004370"/>
    </source>
</evidence>
<organism evidence="10 11">
    <name type="scientific">Skeletonema marinoi</name>
    <dbReference type="NCBI Taxonomy" id="267567"/>
    <lineage>
        <taxon>Eukaryota</taxon>
        <taxon>Sar</taxon>
        <taxon>Stramenopiles</taxon>
        <taxon>Ochrophyta</taxon>
        <taxon>Bacillariophyta</taxon>
        <taxon>Coscinodiscophyceae</taxon>
        <taxon>Thalassiosirophycidae</taxon>
        <taxon>Thalassiosirales</taxon>
        <taxon>Skeletonemataceae</taxon>
        <taxon>Skeletonema</taxon>
        <taxon>Skeletonema marinoi-dohrnii complex</taxon>
    </lineage>
</organism>
<feature type="domain" description="Leucine-rich repeat-containing N-terminal plant-type" evidence="9">
    <location>
        <begin position="502"/>
        <end position="536"/>
    </location>
</feature>
<dbReference type="SUPFAM" id="SSF52047">
    <property type="entry name" value="RNI-like"/>
    <property type="match status" value="1"/>
</dbReference>
<dbReference type="SMART" id="SM00369">
    <property type="entry name" value="LRR_TYP"/>
    <property type="match status" value="3"/>
</dbReference>
<dbReference type="PANTHER" id="PTHR48057">
    <property type="entry name" value="LEUCINE-RICH REPEAT SERINE/THREONINE-PROTEIN KINASE 1"/>
    <property type="match status" value="1"/>
</dbReference>
<name>A0AAD9D6N9_9STRA</name>
<dbReference type="PROSITE" id="PS51450">
    <property type="entry name" value="LRR"/>
    <property type="match status" value="1"/>
</dbReference>